<dbReference type="CDD" id="cd06171">
    <property type="entry name" value="Sigma70_r4"/>
    <property type="match status" value="1"/>
</dbReference>
<feature type="domain" description="RNA polymerase sigma factor 70 region 4 type 2" evidence="8">
    <location>
        <begin position="115"/>
        <end position="165"/>
    </location>
</feature>
<evidence type="ECO:0000313" key="9">
    <source>
        <dbReference type="EMBL" id="GFN05922.1"/>
    </source>
</evidence>
<comment type="caution">
    <text evidence="9">The sequence shown here is derived from an EMBL/GenBank/DDBJ whole genome shotgun (WGS) entry which is preliminary data.</text>
</comment>
<sequence length="180" mass="20614">MGVYPVKRKIREPLLTVEEFEEFYAQAVARLTGQLYVMTGDLQEAQDVVQEAFVKAWVRRGRLERDGQPEAWIRTVAWRLAVSRWRFRRRSADAWHRGSDAAEHVAPPDPDHVVLVDALRELPAQQRRTLTLHYLCDLTVEQIAGETGLSASTIKTHLVRGRAALAHRLQDPRMEEAPDV</sequence>
<feature type="domain" description="RNA polymerase sigma-70 region 2" evidence="7">
    <location>
        <begin position="27"/>
        <end position="90"/>
    </location>
</feature>
<evidence type="ECO:0000256" key="1">
    <source>
        <dbReference type="ARBA" id="ARBA00010641"/>
    </source>
</evidence>
<dbReference type="InterPro" id="IPR000838">
    <property type="entry name" value="RNA_pol_sigma70_ECF_CS"/>
</dbReference>
<dbReference type="AlphaFoldDB" id="A0A7J0CU24"/>
<dbReference type="GO" id="GO:0006950">
    <property type="term" value="P:response to stress"/>
    <property type="evidence" value="ECO:0007669"/>
    <property type="project" value="UniProtKB-ARBA"/>
</dbReference>
<accession>A0A7J0CU24</accession>
<dbReference type="Pfam" id="PF04542">
    <property type="entry name" value="Sigma70_r2"/>
    <property type="match status" value="1"/>
</dbReference>
<dbReference type="SUPFAM" id="SSF88659">
    <property type="entry name" value="Sigma3 and sigma4 domains of RNA polymerase sigma factors"/>
    <property type="match status" value="1"/>
</dbReference>
<dbReference type="InterPro" id="IPR014284">
    <property type="entry name" value="RNA_pol_sigma-70_dom"/>
</dbReference>
<dbReference type="NCBIfam" id="TIGR02983">
    <property type="entry name" value="SigE-fam_strep"/>
    <property type="match status" value="1"/>
</dbReference>
<dbReference type="GO" id="GO:0003677">
    <property type="term" value="F:DNA binding"/>
    <property type="evidence" value="ECO:0007669"/>
    <property type="project" value="UniProtKB-KW"/>
</dbReference>
<dbReference type="InterPro" id="IPR007627">
    <property type="entry name" value="RNA_pol_sigma70_r2"/>
</dbReference>
<dbReference type="InterPro" id="IPR013325">
    <property type="entry name" value="RNA_pol_sigma_r2"/>
</dbReference>
<evidence type="ECO:0000256" key="5">
    <source>
        <dbReference type="ARBA" id="ARBA00023163"/>
    </source>
</evidence>
<proteinExistence type="inferred from homology"/>
<dbReference type="InterPro" id="IPR039425">
    <property type="entry name" value="RNA_pol_sigma-70-like"/>
</dbReference>
<dbReference type="EMBL" id="BLWD01000001">
    <property type="protein sequence ID" value="GFN05922.1"/>
    <property type="molecule type" value="Genomic_DNA"/>
</dbReference>
<keyword evidence="3 6" id="KW-0731">Sigma factor</keyword>
<organism evidence="9 10">
    <name type="scientific">Streptomyces microflavus</name>
    <name type="common">Streptomyces lipmanii</name>
    <dbReference type="NCBI Taxonomy" id="1919"/>
    <lineage>
        <taxon>Bacteria</taxon>
        <taxon>Bacillati</taxon>
        <taxon>Actinomycetota</taxon>
        <taxon>Actinomycetes</taxon>
        <taxon>Kitasatosporales</taxon>
        <taxon>Streptomycetaceae</taxon>
        <taxon>Streptomyces</taxon>
    </lineage>
</organism>
<protein>
    <recommendedName>
        <fullName evidence="6">RNA polymerase sigma factor</fullName>
    </recommendedName>
</protein>
<dbReference type="Proteomes" id="UP000498740">
    <property type="component" value="Unassembled WGS sequence"/>
</dbReference>
<dbReference type="InterPro" id="IPR014325">
    <property type="entry name" value="RNA_pol_sigma-E_actinobac"/>
</dbReference>
<keyword evidence="2 6" id="KW-0805">Transcription regulation</keyword>
<name>A0A7J0CU24_STRMI</name>
<keyword evidence="5 6" id="KW-0804">Transcription</keyword>
<dbReference type="Pfam" id="PF08281">
    <property type="entry name" value="Sigma70_r4_2"/>
    <property type="match status" value="1"/>
</dbReference>
<evidence type="ECO:0000256" key="4">
    <source>
        <dbReference type="ARBA" id="ARBA00023125"/>
    </source>
</evidence>
<keyword evidence="4 6" id="KW-0238">DNA-binding</keyword>
<dbReference type="PANTHER" id="PTHR43133:SF50">
    <property type="entry name" value="ECF RNA POLYMERASE SIGMA FACTOR SIGM"/>
    <property type="match status" value="1"/>
</dbReference>
<evidence type="ECO:0000313" key="10">
    <source>
        <dbReference type="Proteomes" id="UP000498740"/>
    </source>
</evidence>
<dbReference type="Gene3D" id="1.10.1740.10">
    <property type="match status" value="1"/>
</dbReference>
<reference evidence="9 10" key="1">
    <citation type="submission" date="2020-05" db="EMBL/GenBank/DDBJ databases">
        <title>Whole genome shotgun sequence of Streptomyces microflavus NBRC 13062.</title>
        <authorList>
            <person name="Komaki H."/>
            <person name="Tamura T."/>
        </authorList>
    </citation>
    <scope>NUCLEOTIDE SEQUENCE [LARGE SCALE GENOMIC DNA]</scope>
    <source>
        <strain evidence="9 10">NBRC 13062</strain>
    </source>
</reference>
<evidence type="ECO:0000256" key="3">
    <source>
        <dbReference type="ARBA" id="ARBA00023082"/>
    </source>
</evidence>
<dbReference type="InterPro" id="IPR013249">
    <property type="entry name" value="RNA_pol_sigma70_r4_t2"/>
</dbReference>
<dbReference type="GO" id="GO:0016987">
    <property type="term" value="F:sigma factor activity"/>
    <property type="evidence" value="ECO:0007669"/>
    <property type="project" value="UniProtKB-KW"/>
</dbReference>
<gene>
    <name evidence="9" type="ORF">Smic_44780</name>
</gene>
<dbReference type="InterPro" id="IPR013324">
    <property type="entry name" value="RNA_pol_sigma_r3/r4-like"/>
</dbReference>
<dbReference type="NCBIfam" id="TIGR02937">
    <property type="entry name" value="sigma70-ECF"/>
    <property type="match status" value="1"/>
</dbReference>
<evidence type="ECO:0000259" key="8">
    <source>
        <dbReference type="Pfam" id="PF08281"/>
    </source>
</evidence>
<dbReference type="Gene3D" id="1.10.10.10">
    <property type="entry name" value="Winged helix-like DNA-binding domain superfamily/Winged helix DNA-binding domain"/>
    <property type="match status" value="1"/>
</dbReference>
<dbReference type="PROSITE" id="PS01063">
    <property type="entry name" value="SIGMA70_ECF"/>
    <property type="match status" value="1"/>
</dbReference>
<evidence type="ECO:0000259" key="7">
    <source>
        <dbReference type="Pfam" id="PF04542"/>
    </source>
</evidence>
<dbReference type="GO" id="GO:0006352">
    <property type="term" value="P:DNA-templated transcription initiation"/>
    <property type="evidence" value="ECO:0007669"/>
    <property type="project" value="InterPro"/>
</dbReference>
<evidence type="ECO:0000256" key="6">
    <source>
        <dbReference type="RuleBase" id="RU000716"/>
    </source>
</evidence>
<comment type="similarity">
    <text evidence="1 6">Belongs to the sigma-70 factor family. ECF subfamily.</text>
</comment>
<dbReference type="InterPro" id="IPR036388">
    <property type="entry name" value="WH-like_DNA-bd_sf"/>
</dbReference>
<evidence type="ECO:0000256" key="2">
    <source>
        <dbReference type="ARBA" id="ARBA00023015"/>
    </source>
</evidence>
<dbReference type="SUPFAM" id="SSF88946">
    <property type="entry name" value="Sigma2 domain of RNA polymerase sigma factors"/>
    <property type="match status" value="1"/>
</dbReference>
<dbReference type="PANTHER" id="PTHR43133">
    <property type="entry name" value="RNA POLYMERASE ECF-TYPE SIGMA FACTO"/>
    <property type="match status" value="1"/>
</dbReference>